<dbReference type="InterPro" id="IPR000182">
    <property type="entry name" value="GNAT_dom"/>
</dbReference>
<name>A0ABV8JZJ4_9BACL</name>
<keyword evidence="2" id="KW-0808">Transferase</keyword>
<comment type="caution">
    <text evidence="2">The sequence shown here is derived from an EMBL/GenBank/DDBJ whole genome shotgun (WGS) entry which is preliminary data.</text>
</comment>
<dbReference type="SUPFAM" id="SSF55729">
    <property type="entry name" value="Acyl-CoA N-acyltransferases (Nat)"/>
    <property type="match status" value="1"/>
</dbReference>
<feature type="domain" description="N-acetyltransferase" evidence="1">
    <location>
        <begin position="7"/>
        <end position="159"/>
    </location>
</feature>
<protein>
    <submittedName>
        <fullName evidence="2">GNAT family N-acetyltransferase</fullName>
        <ecNumber evidence="2">2.3.-.-</ecNumber>
    </submittedName>
</protein>
<dbReference type="Gene3D" id="3.40.630.30">
    <property type="match status" value="1"/>
</dbReference>
<dbReference type="PROSITE" id="PS51186">
    <property type="entry name" value="GNAT"/>
    <property type="match status" value="1"/>
</dbReference>
<gene>
    <name evidence="2" type="ORF">ACFOZ8_00215</name>
</gene>
<dbReference type="GO" id="GO:0016746">
    <property type="term" value="F:acyltransferase activity"/>
    <property type="evidence" value="ECO:0007669"/>
    <property type="project" value="UniProtKB-KW"/>
</dbReference>
<dbReference type="EMBL" id="JBHSAM010000001">
    <property type="protein sequence ID" value="MFC4098078.1"/>
    <property type="molecule type" value="Genomic_DNA"/>
</dbReference>
<accession>A0ABV8JZJ4</accession>
<dbReference type="Proteomes" id="UP001595715">
    <property type="component" value="Unassembled WGS sequence"/>
</dbReference>
<keyword evidence="2" id="KW-0012">Acyltransferase</keyword>
<reference evidence="3" key="1">
    <citation type="journal article" date="2019" name="Int. J. Syst. Evol. Microbiol.">
        <title>The Global Catalogue of Microorganisms (GCM) 10K type strain sequencing project: providing services to taxonomists for standard genome sequencing and annotation.</title>
        <authorList>
            <consortium name="The Broad Institute Genomics Platform"/>
            <consortium name="The Broad Institute Genome Sequencing Center for Infectious Disease"/>
            <person name="Wu L."/>
            <person name="Ma J."/>
        </authorList>
    </citation>
    <scope>NUCLEOTIDE SEQUENCE [LARGE SCALE GENOMIC DNA]</scope>
    <source>
        <strain evidence="3">IBRC-M 10987</strain>
    </source>
</reference>
<keyword evidence="3" id="KW-1185">Reference proteome</keyword>
<proteinExistence type="predicted"/>
<evidence type="ECO:0000313" key="2">
    <source>
        <dbReference type="EMBL" id="MFC4098078.1"/>
    </source>
</evidence>
<dbReference type="InterPro" id="IPR016181">
    <property type="entry name" value="Acyl_CoA_acyltransferase"/>
</dbReference>
<dbReference type="RefSeq" id="WP_377716458.1">
    <property type="nucleotide sequence ID" value="NZ_JBHSAM010000001.1"/>
</dbReference>
<dbReference type="CDD" id="cd04301">
    <property type="entry name" value="NAT_SF"/>
    <property type="match status" value="1"/>
</dbReference>
<evidence type="ECO:0000313" key="3">
    <source>
        <dbReference type="Proteomes" id="UP001595715"/>
    </source>
</evidence>
<organism evidence="2 3">
    <name type="scientific">Paenibacillus xanthanilyticus</name>
    <dbReference type="NCBI Taxonomy" id="1783531"/>
    <lineage>
        <taxon>Bacteria</taxon>
        <taxon>Bacillati</taxon>
        <taxon>Bacillota</taxon>
        <taxon>Bacilli</taxon>
        <taxon>Bacillales</taxon>
        <taxon>Paenibacillaceae</taxon>
        <taxon>Paenibacillus</taxon>
    </lineage>
</organism>
<dbReference type="Pfam" id="PF13673">
    <property type="entry name" value="Acetyltransf_10"/>
    <property type="match status" value="1"/>
</dbReference>
<sequence length="165" mass="18584">MVGDARISTREATWGDESFRFRVYESTRQSEFASLGWEPAQLEAFLRMQFEMQQRSYAMQYPGSGYQVVLLDREPVGHFMTVETSNRLLLADIALMAPYRGGGIGSALIRRLQHAAAAKALPLELRVVASNPAAGLYVRLGFRAVEEQGLHVLMRWVQEEDDGFV</sequence>
<evidence type="ECO:0000259" key="1">
    <source>
        <dbReference type="PROSITE" id="PS51186"/>
    </source>
</evidence>
<dbReference type="EC" id="2.3.-.-" evidence="2"/>